<dbReference type="Proteomes" id="UP000041254">
    <property type="component" value="Unassembled WGS sequence"/>
</dbReference>
<evidence type="ECO:0000313" key="9">
    <source>
        <dbReference type="Proteomes" id="UP000041254"/>
    </source>
</evidence>
<keyword evidence="2" id="KW-0378">Hydrolase</keyword>
<feature type="domain" description="Apple" evidence="7">
    <location>
        <begin position="188"/>
        <end position="272"/>
    </location>
</feature>
<evidence type="ECO:0000256" key="1">
    <source>
        <dbReference type="ARBA" id="ARBA00022737"/>
    </source>
</evidence>
<dbReference type="SUPFAM" id="SSF52279">
    <property type="entry name" value="Beta-D-glucan exohydrolase, C-terminal domain"/>
    <property type="match status" value="1"/>
</dbReference>
<gene>
    <name evidence="8" type="ORF">Vbra_16222</name>
</gene>
<reference evidence="8 9" key="1">
    <citation type="submission" date="2014-11" db="EMBL/GenBank/DDBJ databases">
        <authorList>
            <person name="Zhu J."/>
            <person name="Qi W."/>
            <person name="Song R."/>
        </authorList>
    </citation>
    <scope>NUCLEOTIDE SEQUENCE [LARGE SCALE GENOMIC DNA]</scope>
</reference>
<evidence type="ECO:0000256" key="4">
    <source>
        <dbReference type="ARBA" id="ARBA00023295"/>
    </source>
</evidence>
<keyword evidence="3" id="KW-1015">Disulfide bond</keyword>
<dbReference type="InterPro" id="IPR000177">
    <property type="entry name" value="Apple"/>
</dbReference>
<keyword evidence="4" id="KW-0326">Glycosidase</keyword>
<evidence type="ECO:0000256" key="3">
    <source>
        <dbReference type="ARBA" id="ARBA00023157"/>
    </source>
</evidence>
<dbReference type="PRINTS" id="PR00133">
    <property type="entry name" value="GLHYDRLASE3"/>
</dbReference>
<dbReference type="GO" id="GO:0008422">
    <property type="term" value="F:beta-glucosidase activity"/>
    <property type="evidence" value="ECO:0007669"/>
    <property type="project" value="TreeGrafter"/>
</dbReference>
<feature type="chain" id="PRO_5005189079" description="Apple domain-containing protein" evidence="6">
    <location>
        <begin position="41"/>
        <end position="1143"/>
    </location>
</feature>
<dbReference type="SMART" id="SM00223">
    <property type="entry name" value="APPLE"/>
    <property type="match status" value="3"/>
</dbReference>
<dbReference type="PANTHER" id="PTHR30620:SF77">
    <property type="entry name" value="LYSOSOMAL BETA GLUCOSIDASE-LIKE"/>
    <property type="match status" value="1"/>
</dbReference>
<dbReference type="Gene3D" id="3.20.20.300">
    <property type="entry name" value="Glycoside hydrolase, family 3, N-terminal domain"/>
    <property type="match status" value="1"/>
</dbReference>
<dbReference type="InterPro" id="IPR001764">
    <property type="entry name" value="Glyco_hydro_3_N"/>
</dbReference>
<dbReference type="InterPro" id="IPR036881">
    <property type="entry name" value="Glyco_hydro_3_C_sf"/>
</dbReference>
<proteinExistence type="predicted"/>
<dbReference type="VEuPathDB" id="CryptoDB:Vbra_16222"/>
<dbReference type="InterPro" id="IPR036962">
    <property type="entry name" value="Glyco_hydro_3_N_sf"/>
</dbReference>
<dbReference type="PROSITE" id="PS50948">
    <property type="entry name" value="PAN"/>
    <property type="match status" value="2"/>
</dbReference>
<dbReference type="SUPFAM" id="SSF51445">
    <property type="entry name" value="(Trans)glycosidases"/>
    <property type="match status" value="1"/>
</dbReference>
<feature type="signal peptide" evidence="6">
    <location>
        <begin position="1"/>
        <end position="40"/>
    </location>
</feature>
<dbReference type="InterPro" id="IPR017853">
    <property type="entry name" value="GH"/>
</dbReference>
<dbReference type="GO" id="GO:0006508">
    <property type="term" value="P:proteolysis"/>
    <property type="evidence" value="ECO:0007669"/>
    <property type="project" value="InterPro"/>
</dbReference>
<sequence>MTKRASPSASPRRPLSFSICAAVLLYVVPFFSCNNSNVAAAPAGSNGISLSEDKWWNPFPADNSSSGEGGRAPSATATATAAATSTGGNNVRGQDPSNHDHKVSAYASANSTQGAEELTDADLLTNPLAAKTQREEEPEEAEVEVDVAAEGEEEQTPPPADTGSVNEPEPEPETMPEKKANVAMRSVCFESGLEYGIKGQEGTAAPLAVVGEVPGVASAPDCQQECLAQEACTHFTWDSQELLCSLKNLPKSESEQETLKADSTVTSGPRVCGVDIPYCAELDVDIDAEGSGMVEDSPSPKACSESCRETRECDLFVWGWGGENTTCWMKKLPLNGKIPKAGVVSGTKSCSSPDIGHTYQKASMKPFASSSLAIPVPDDPPCFTLGQSIKGTEEAVLERTESAERCQTLCQMSGTCKAFTFDVLTNMCRLEADEGASRVEALATFVSGPRTCGWPRFTDDAGAAGTEGLSTETAGNVTPQAGAAIGADDWFVEATLAKMDLKQKISQMVIVPIVFLQDPAMLEEWSIGGLLWIPGWFRGEKSSKGIVNAWDNFYDNAIKPTGGRVPIPPLIATDAIHGHNNMPGATLFPHNIGLGCANDTDLMRRIGRATAAEVSVTGVDWTLAPTVAVTRDDRWGRTYESFAEEPYTAKRLIGALVRGIQGESDDPKTFLKDGKLLTTCKHFIGDGAPVGGITDGNVLLGEEELRRVHLPPFRACMSDGKAQAVMPSFTLFNGVHMHAYKFLITDVLKHTFDFDGLVVGDWSAHRAVKGCTVIDCPETINAGVDMLMVGDGMDNWQKFITNTMRRVREGTIPLYRIDDAVRRILTVKMRYGLIGPDGSKVKGKPSTRKYANQYDLLHSTEHAALAREAVRKSLVLLKNNNAALPLPKGGSVWVVSRLTAGRKVLPGKPPYEGADSPLANWIPAMTGAWSLEWQGDNIGNKEFPQATSVWKGIKLKAAHYGGSAYLSEMEADDRPPEAVDTVVVVLGELPYAEVYGDLGETSLALHARYPRDLELLDKVKATVSTSTKVVCVLLSGRPLYVNPHLNRCDAFVAAWLPGTEGGLGIADVLYGDRPFSAKLSYSWPARPCQAVVNDGSGEVPLFPFGHGFTYEEGAPELGWLEEFWAEECANQGIVMRKRFEQSQ</sequence>
<evidence type="ECO:0000313" key="8">
    <source>
        <dbReference type="EMBL" id="CEM18332.1"/>
    </source>
</evidence>
<evidence type="ECO:0000256" key="5">
    <source>
        <dbReference type="SAM" id="MobiDB-lite"/>
    </source>
</evidence>
<dbReference type="InterPro" id="IPR003609">
    <property type="entry name" value="Pan_app"/>
</dbReference>
<evidence type="ECO:0000256" key="6">
    <source>
        <dbReference type="SAM" id="SignalP"/>
    </source>
</evidence>
<dbReference type="Pfam" id="PF00933">
    <property type="entry name" value="Glyco_hydro_3"/>
    <property type="match status" value="1"/>
</dbReference>
<feature type="compositionally biased region" description="Low complexity" evidence="5">
    <location>
        <begin position="74"/>
        <end position="86"/>
    </location>
</feature>
<dbReference type="AlphaFoldDB" id="A0A0G4FUC6"/>
<evidence type="ECO:0000259" key="7">
    <source>
        <dbReference type="PROSITE" id="PS50948"/>
    </source>
</evidence>
<dbReference type="OrthoDB" id="416222at2759"/>
<evidence type="ECO:0000256" key="2">
    <source>
        <dbReference type="ARBA" id="ARBA00022801"/>
    </source>
</evidence>
<dbReference type="Gene3D" id="3.40.50.1700">
    <property type="entry name" value="Glycoside hydrolase family 3 C-terminal domain"/>
    <property type="match status" value="1"/>
</dbReference>
<dbReference type="Pfam" id="PF01915">
    <property type="entry name" value="Glyco_hydro_3_C"/>
    <property type="match status" value="1"/>
</dbReference>
<dbReference type="EMBL" id="CDMY01000499">
    <property type="protein sequence ID" value="CEM18332.1"/>
    <property type="molecule type" value="Genomic_DNA"/>
</dbReference>
<dbReference type="GO" id="GO:0009251">
    <property type="term" value="P:glucan catabolic process"/>
    <property type="evidence" value="ECO:0007669"/>
    <property type="project" value="TreeGrafter"/>
</dbReference>
<dbReference type="Pfam" id="PF00024">
    <property type="entry name" value="PAN_1"/>
    <property type="match status" value="2"/>
</dbReference>
<dbReference type="Pfam" id="PF14295">
    <property type="entry name" value="PAN_4"/>
    <property type="match status" value="1"/>
</dbReference>
<keyword evidence="9" id="KW-1185">Reference proteome</keyword>
<dbReference type="InterPro" id="IPR051915">
    <property type="entry name" value="Cellulose_Degrad_GH3"/>
</dbReference>
<dbReference type="InterPro" id="IPR002772">
    <property type="entry name" value="Glyco_hydro_3_C"/>
</dbReference>
<dbReference type="SUPFAM" id="SSF57414">
    <property type="entry name" value="Hairpin loop containing domain-like"/>
    <property type="match status" value="2"/>
</dbReference>
<dbReference type="PANTHER" id="PTHR30620">
    <property type="entry name" value="PERIPLASMIC BETA-GLUCOSIDASE-RELATED"/>
    <property type="match status" value="1"/>
</dbReference>
<protein>
    <recommendedName>
        <fullName evidence="7">Apple domain-containing protein</fullName>
    </recommendedName>
</protein>
<dbReference type="CDD" id="cd01100">
    <property type="entry name" value="APPLE_Factor_XI_like"/>
    <property type="match status" value="2"/>
</dbReference>
<dbReference type="Gene3D" id="3.50.4.10">
    <property type="entry name" value="Hepatocyte Growth Factor"/>
    <property type="match status" value="3"/>
</dbReference>
<name>A0A0G4FUC6_VITBC</name>
<feature type="region of interest" description="Disordered" evidence="5">
    <location>
        <begin position="59"/>
        <end position="180"/>
    </location>
</feature>
<dbReference type="GO" id="GO:0005576">
    <property type="term" value="C:extracellular region"/>
    <property type="evidence" value="ECO:0007669"/>
    <property type="project" value="InterPro"/>
</dbReference>
<keyword evidence="6" id="KW-0732">Signal</keyword>
<feature type="compositionally biased region" description="Polar residues" evidence="5">
    <location>
        <begin position="87"/>
        <end position="96"/>
    </location>
</feature>
<dbReference type="STRING" id="1169540.A0A0G4FUC6"/>
<feature type="domain" description="Apple" evidence="7">
    <location>
        <begin position="382"/>
        <end position="452"/>
    </location>
</feature>
<dbReference type="PhylomeDB" id="A0A0G4FUC6"/>
<dbReference type="InParanoid" id="A0A0G4FUC6"/>
<organism evidence="8 9">
    <name type="scientific">Vitrella brassicaformis (strain CCMP3155)</name>
    <dbReference type="NCBI Taxonomy" id="1169540"/>
    <lineage>
        <taxon>Eukaryota</taxon>
        <taxon>Sar</taxon>
        <taxon>Alveolata</taxon>
        <taxon>Colpodellida</taxon>
        <taxon>Vitrellaceae</taxon>
        <taxon>Vitrella</taxon>
    </lineage>
</organism>
<accession>A0A0G4FUC6</accession>
<keyword evidence="1" id="KW-0677">Repeat</keyword>
<feature type="compositionally biased region" description="Acidic residues" evidence="5">
    <location>
        <begin position="136"/>
        <end position="155"/>
    </location>
</feature>